<reference evidence="3" key="1">
    <citation type="submission" date="2010-08" db="EMBL/GenBank/DDBJ databases">
        <authorList>
            <consortium name="Caenorhabditis japonica Sequencing Consortium"/>
            <person name="Wilson R.K."/>
        </authorList>
    </citation>
    <scope>NUCLEOTIDE SEQUENCE [LARGE SCALE GENOMIC DNA]</scope>
    <source>
        <strain evidence="3">DF5081</strain>
    </source>
</reference>
<keyword evidence="1" id="KW-1133">Transmembrane helix</keyword>
<organism evidence="2 3">
    <name type="scientific">Caenorhabditis japonica</name>
    <dbReference type="NCBI Taxonomy" id="281687"/>
    <lineage>
        <taxon>Eukaryota</taxon>
        <taxon>Metazoa</taxon>
        <taxon>Ecdysozoa</taxon>
        <taxon>Nematoda</taxon>
        <taxon>Chromadorea</taxon>
        <taxon>Rhabditida</taxon>
        <taxon>Rhabditina</taxon>
        <taxon>Rhabditomorpha</taxon>
        <taxon>Rhabditoidea</taxon>
        <taxon>Rhabditidae</taxon>
        <taxon>Peloderinae</taxon>
        <taxon>Caenorhabditis</taxon>
    </lineage>
</organism>
<feature type="transmembrane region" description="Helical" evidence="1">
    <location>
        <begin position="28"/>
        <end position="50"/>
    </location>
</feature>
<dbReference type="AlphaFoldDB" id="A0A8R1DKI4"/>
<evidence type="ECO:0000256" key="1">
    <source>
        <dbReference type="SAM" id="Phobius"/>
    </source>
</evidence>
<evidence type="ECO:0000313" key="3">
    <source>
        <dbReference type="Proteomes" id="UP000005237"/>
    </source>
</evidence>
<feature type="transmembrane region" description="Helical" evidence="1">
    <location>
        <begin position="70"/>
        <end position="91"/>
    </location>
</feature>
<protein>
    <submittedName>
        <fullName evidence="2">Uncharacterized protein</fullName>
    </submittedName>
</protein>
<keyword evidence="1" id="KW-0812">Transmembrane</keyword>
<reference evidence="2" key="2">
    <citation type="submission" date="2022-06" db="UniProtKB">
        <authorList>
            <consortium name="EnsemblMetazoa"/>
        </authorList>
    </citation>
    <scope>IDENTIFICATION</scope>
    <source>
        <strain evidence="2">DF5081</strain>
    </source>
</reference>
<evidence type="ECO:0000313" key="2">
    <source>
        <dbReference type="EnsemblMetazoa" id="CJA05317.1"/>
    </source>
</evidence>
<name>A0A8R1DKI4_CAEJA</name>
<sequence length="124" mass="14418">MLLAYIRHRQTVEYYAHRLGWENATWRSASTVIAGIGMFTALCITIIAHYRIAKDDKDLSPPWLLEASLWVVAICFHIFIITFSIELRFSYMHSPKVIFLRSDEQSAPILRNGEFGEEEINNNR</sequence>
<dbReference type="Proteomes" id="UP000005237">
    <property type="component" value="Unassembled WGS sequence"/>
</dbReference>
<keyword evidence="1" id="KW-0472">Membrane</keyword>
<keyword evidence="3" id="KW-1185">Reference proteome</keyword>
<proteinExistence type="predicted"/>
<accession>A0A8R1DKI4</accession>
<dbReference type="EnsemblMetazoa" id="CJA05317.1">
    <property type="protein sequence ID" value="CJA05317.1"/>
    <property type="gene ID" value="WBGene00124521"/>
</dbReference>